<dbReference type="Proteomes" id="UP001552479">
    <property type="component" value="Unassembled WGS sequence"/>
</dbReference>
<feature type="domain" description="Berberine/berberine-like" evidence="1">
    <location>
        <begin position="18"/>
        <end position="65"/>
    </location>
</feature>
<dbReference type="RefSeq" id="WP_366090362.1">
    <property type="nucleotide sequence ID" value="NZ_JBFASG010000045.1"/>
</dbReference>
<evidence type="ECO:0000259" key="1">
    <source>
        <dbReference type="Pfam" id="PF08031"/>
    </source>
</evidence>
<gene>
    <name evidence="2" type="ORF">AB0L03_30745</name>
</gene>
<organism evidence="2 3">
    <name type="scientific">Streptomyces roseoverticillatus</name>
    <dbReference type="NCBI Taxonomy" id="66429"/>
    <lineage>
        <taxon>Bacteria</taxon>
        <taxon>Bacillati</taxon>
        <taxon>Actinomycetota</taxon>
        <taxon>Actinomycetes</taxon>
        <taxon>Kitasatosporales</taxon>
        <taxon>Streptomycetaceae</taxon>
        <taxon>Streptomyces</taxon>
    </lineage>
</organism>
<evidence type="ECO:0000313" key="2">
    <source>
        <dbReference type="EMBL" id="MEV4927141.1"/>
    </source>
</evidence>
<dbReference type="InterPro" id="IPR012951">
    <property type="entry name" value="BBE"/>
</dbReference>
<dbReference type="Gene3D" id="3.30.465.10">
    <property type="match status" value="1"/>
</dbReference>
<comment type="caution">
    <text evidence="2">The sequence shown here is derived from an EMBL/GenBank/DDBJ whole genome shotgun (WGS) entry which is preliminary data.</text>
</comment>
<dbReference type="InterPro" id="IPR016169">
    <property type="entry name" value="FAD-bd_PCMH_sub2"/>
</dbReference>
<dbReference type="EMBL" id="JBFASG010000045">
    <property type="protein sequence ID" value="MEV4927141.1"/>
    <property type="molecule type" value="Genomic_DNA"/>
</dbReference>
<protein>
    <submittedName>
        <fullName evidence="2">BBE domain-containing protein</fullName>
    </submittedName>
</protein>
<accession>A0ABV3J383</accession>
<proteinExistence type="predicted"/>
<reference evidence="2 3" key="1">
    <citation type="submission" date="2024-06" db="EMBL/GenBank/DDBJ databases">
        <title>The Natural Products Discovery Center: Release of the First 8490 Sequenced Strains for Exploring Actinobacteria Biosynthetic Diversity.</title>
        <authorList>
            <person name="Kalkreuter E."/>
            <person name="Kautsar S.A."/>
            <person name="Yang D."/>
            <person name="Bader C.D."/>
            <person name="Teijaro C.N."/>
            <person name="Fluegel L."/>
            <person name="Davis C.M."/>
            <person name="Simpson J.R."/>
            <person name="Lauterbach L."/>
            <person name="Steele A.D."/>
            <person name="Gui C."/>
            <person name="Meng S."/>
            <person name="Li G."/>
            <person name="Viehrig K."/>
            <person name="Ye F."/>
            <person name="Su P."/>
            <person name="Kiefer A.F."/>
            <person name="Nichols A."/>
            <person name="Cepeda A.J."/>
            <person name="Yan W."/>
            <person name="Fan B."/>
            <person name="Jiang Y."/>
            <person name="Adhikari A."/>
            <person name="Zheng C.-J."/>
            <person name="Schuster L."/>
            <person name="Cowan T.M."/>
            <person name="Smanski M.J."/>
            <person name="Chevrette M.G."/>
            <person name="De Carvalho L.P.S."/>
            <person name="Shen B."/>
        </authorList>
    </citation>
    <scope>NUCLEOTIDE SEQUENCE [LARGE SCALE GENOMIC DNA]</scope>
    <source>
        <strain evidence="2 3">NPDC053791</strain>
    </source>
</reference>
<name>A0ABV3J383_9ACTN</name>
<sequence length="73" mass="8256">MPQWLICDAVRDRGPDSAYVNYPDGDFGVATAPDPAHSRLYYKGNGARLQEAKKYWDPKNHFHHERPPGGVDC</sequence>
<dbReference type="Pfam" id="PF08031">
    <property type="entry name" value="BBE"/>
    <property type="match status" value="1"/>
</dbReference>
<evidence type="ECO:0000313" key="3">
    <source>
        <dbReference type="Proteomes" id="UP001552479"/>
    </source>
</evidence>
<keyword evidence="3" id="KW-1185">Reference proteome</keyword>